<keyword evidence="2" id="KW-1185">Reference proteome</keyword>
<dbReference type="RefSeq" id="WP_153713072.1">
    <property type="nucleotide sequence ID" value="NZ_CP045871.1"/>
</dbReference>
<dbReference type="EMBL" id="CP045871">
    <property type="protein sequence ID" value="QGG79568.1"/>
    <property type="molecule type" value="Genomic_DNA"/>
</dbReference>
<dbReference type="Gene3D" id="1.10.340.30">
    <property type="entry name" value="Hypothetical protein, domain 2"/>
    <property type="match status" value="1"/>
</dbReference>
<dbReference type="Pfam" id="PF03352">
    <property type="entry name" value="Adenine_glyco"/>
    <property type="match status" value="1"/>
</dbReference>
<dbReference type="Proteomes" id="UP000388235">
    <property type="component" value="Chromosome"/>
</dbReference>
<reference evidence="1 2" key="1">
    <citation type="submission" date="2019-11" db="EMBL/GenBank/DDBJ databases">
        <authorList>
            <person name="Khan S.A."/>
            <person name="Jeon C.O."/>
            <person name="Chun B.H."/>
        </authorList>
    </citation>
    <scope>NUCLEOTIDE SEQUENCE [LARGE SCALE GENOMIC DNA]</scope>
    <source>
        <strain evidence="1 2">IMCC 1097</strain>
    </source>
</reference>
<organism evidence="1 2">
    <name type="scientific">Litorivicinus lipolyticus</name>
    <dbReference type="NCBI Taxonomy" id="418701"/>
    <lineage>
        <taxon>Bacteria</taxon>
        <taxon>Pseudomonadati</taxon>
        <taxon>Pseudomonadota</taxon>
        <taxon>Gammaproteobacteria</taxon>
        <taxon>Oceanospirillales</taxon>
        <taxon>Litorivicinaceae</taxon>
        <taxon>Litorivicinus</taxon>
    </lineage>
</organism>
<evidence type="ECO:0000313" key="2">
    <source>
        <dbReference type="Proteomes" id="UP000388235"/>
    </source>
</evidence>
<dbReference type="OrthoDB" id="9795156at2"/>
<dbReference type="PANTHER" id="PTHR30037:SF3">
    <property type="entry name" value="BLR0857 PROTEIN"/>
    <property type="match status" value="1"/>
</dbReference>
<dbReference type="KEGG" id="llp:GH975_02885"/>
<evidence type="ECO:0000313" key="1">
    <source>
        <dbReference type="EMBL" id="QGG79568.1"/>
    </source>
</evidence>
<dbReference type="InterPro" id="IPR011257">
    <property type="entry name" value="DNA_glycosylase"/>
</dbReference>
<dbReference type="GO" id="GO:0006284">
    <property type="term" value="P:base-excision repair"/>
    <property type="evidence" value="ECO:0007669"/>
    <property type="project" value="InterPro"/>
</dbReference>
<dbReference type="GO" id="GO:0008725">
    <property type="term" value="F:DNA-3-methyladenine glycosylase activity"/>
    <property type="evidence" value="ECO:0007669"/>
    <property type="project" value="InterPro"/>
</dbReference>
<dbReference type="AlphaFoldDB" id="A0A5Q2Q6T5"/>
<gene>
    <name evidence="1" type="ORF">GH975_02885</name>
</gene>
<dbReference type="InterPro" id="IPR052891">
    <property type="entry name" value="DNA-3mA_glycosylase"/>
</dbReference>
<proteinExistence type="predicted"/>
<dbReference type="InterPro" id="IPR005019">
    <property type="entry name" value="Adenine_glyco"/>
</dbReference>
<dbReference type="SUPFAM" id="SSF48150">
    <property type="entry name" value="DNA-glycosylase"/>
    <property type="match status" value="1"/>
</dbReference>
<accession>A0A5Q2Q6T5</accession>
<protein>
    <submittedName>
        <fullName evidence="1">3-methyladenine DNA glycosylase</fullName>
    </submittedName>
</protein>
<dbReference type="PANTHER" id="PTHR30037">
    <property type="entry name" value="DNA-3-METHYLADENINE GLYCOSYLASE 1"/>
    <property type="match status" value="1"/>
</dbReference>
<name>A0A5Q2Q6T5_9GAMM</name>
<sequence>MRPFVELWGMAADRLSGDAMLEAVLYDVKSPDQLAEVSDDRWLSAFSHCVFRAGFSWEVVRKKWPEHEQVFHEFDTMHCAMLGPDELEALARDARIIRNHISIKAVRDNAIFIRELRSEHGDRGRALANWPETDQVGLMKVLKKQGSRLGGMSGCHALRRVGKSAYVLTRDVNNALIREGVIDKPAASQRDMLKVQTAFNTWHDQSGRPMTHISQVLALSVG</sequence>